<evidence type="ECO:0000313" key="3">
    <source>
        <dbReference type="Proteomes" id="UP000595224"/>
    </source>
</evidence>
<dbReference type="AlphaFoldDB" id="A0A7T3V6J4"/>
<feature type="chain" id="PRO_5032381828" description="Lipoprotein" evidence="1">
    <location>
        <begin position="24"/>
        <end position="217"/>
    </location>
</feature>
<dbReference type="EMBL" id="CP064936">
    <property type="protein sequence ID" value="QQA02050.1"/>
    <property type="molecule type" value="Genomic_DNA"/>
</dbReference>
<protein>
    <recommendedName>
        <fullName evidence="4">Lipoprotein</fullName>
    </recommendedName>
</protein>
<keyword evidence="3" id="KW-1185">Reference proteome</keyword>
<proteinExistence type="predicted"/>
<evidence type="ECO:0000313" key="2">
    <source>
        <dbReference type="EMBL" id="QQA02050.1"/>
    </source>
</evidence>
<gene>
    <name evidence="2" type="ORF">IWA51_05545</name>
</gene>
<evidence type="ECO:0000256" key="1">
    <source>
        <dbReference type="SAM" id="SignalP"/>
    </source>
</evidence>
<dbReference type="PROSITE" id="PS51257">
    <property type="entry name" value="PROKAR_LIPOPROTEIN"/>
    <property type="match status" value="1"/>
</dbReference>
<dbReference type="KEGG" id="tper:IWA51_05545"/>
<sequence>MRILKLFSAAFLLSLFFSCSNPAQVSSVRTAETLRTVSDSMAQNVVWSEELQGDFLKQKVIGADGVSKSVKTTPYSAAVSSDRQKYPPLPPYIRGFASLDTSLYDTQALETLNAFCSALVSGEGADSFMAEGDVYSLVMFRYDLARLFEEETVFSRYVIGKPFVQDGIYQCPVRFFTSQEESVSYLAPHTDVYIFLKKSEASWEVDQISFMDTSNSR</sequence>
<name>A0A7T3V6J4_9SPIR</name>
<evidence type="ECO:0008006" key="4">
    <source>
        <dbReference type="Google" id="ProtNLM"/>
    </source>
</evidence>
<keyword evidence="1" id="KW-0732">Signal</keyword>
<reference evidence="2 3" key="1">
    <citation type="submission" date="2020-11" db="EMBL/GenBank/DDBJ databases">
        <title>Treponema Peruensis nv. sp., first commensal Treponema isolated from human feces.</title>
        <authorList>
            <person name="Belkhou C."/>
            <person name="Raes J."/>
        </authorList>
    </citation>
    <scope>NUCLEOTIDE SEQUENCE [LARGE SCALE GENOMIC DNA]</scope>
    <source>
        <strain evidence="2 3">RCC2812</strain>
    </source>
</reference>
<feature type="signal peptide" evidence="1">
    <location>
        <begin position="1"/>
        <end position="23"/>
    </location>
</feature>
<dbReference type="Proteomes" id="UP000595224">
    <property type="component" value="Chromosome"/>
</dbReference>
<organism evidence="2 3">
    <name type="scientific">Treponema peruense</name>
    <dbReference type="NCBI Taxonomy" id="2787628"/>
    <lineage>
        <taxon>Bacteria</taxon>
        <taxon>Pseudomonadati</taxon>
        <taxon>Spirochaetota</taxon>
        <taxon>Spirochaetia</taxon>
        <taxon>Spirochaetales</taxon>
        <taxon>Treponemataceae</taxon>
        <taxon>Treponema</taxon>
    </lineage>
</organism>
<accession>A0A7T3V6J4</accession>
<dbReference type="RefSeq" id="WP_198443529.1">
    <property type="nucleotide sequence ID" value="NZ_CBCSHE010000006.1"/>
</dbReference>